<dbReference type="EMBL" id="BARS01038734">
    <property type="protein sequence ID" value="GAG25887.1"/>
    <property type="molecule type" value="Genomic_DNA"/>
</dbReference>
<name>X0WRR6_9ZZZZ</name>
<feature type="non-terminal residue" evidence="1">
    <location>
        <position position="1"/>
    </location>
</feature>
<reference evidence="1" key="1">
    <citation type="journal article" date="2014" name="Front. Microbiol.">
        <title>High frequency of phylogenetically diverse reductive dehalogenase-homologous genes in deep subseafloor sedimentary metagenomes.</title>
        <authorList>
            <person name="Kawai M."/>
            <person name="Futagami T."/>
            <person name="Toyoda A."/>
            <person name="Takaki Y."/>
            <person name="Nishi S."/>
            <person name="Hori S."/>
            <person name="Arai W."/>
            <person name="Tsubouchi T."/>
            <person name="Morono Y."/>
            <person name="Uchiyama I."/>
            <person name="Ito T."/>
            <person name="Fujiyama A."/>
            <person name="Inagaki F."/>
            <person name="Takami H."/>
        </authorList>
    </citation>
    <scope>NUCLEOTIDE SEQUENCE</scope>
    <source>
        <strain evidence="1">Expedition CK06-06</strain>
    </source>
</reference>
<gene>
    <name evidence="1" type="ORF">S01H1_59233</name>
</gene>
<evidence type="ECO:0000313" key="1">
    <source>
        <dbReference type="EMBL" id="GAG25887.1"/>
    </source>
</evidence>
<organism evidence="1">
    <name type="scientific">marine sediment metagenome</name>
    <dbReference type="NCBI Taxonomy" id="412755"/>
    <lineage>
        <taxon>unclassified sequences</taxon>
        <taxon>metagenomes</taxon>
        <taxon>ecological metagenomes</taxon>
    </lineage>
</organism>
<sequence>DDIDEIIEILQKTDLGMQLVISDSEYQYDNIDELIEKKGYRITTVRL</sequence>
<accession>X0WRR6</accession>
<comment type="caution">
    <text evidence="1">The sequence shown here is derived from an EMBL/GenBank/DDBJ whole genome shotgun (WGS) entry which is preliminary data.</text>
</comment>
<proteinExistence type="predicted"/>
<protein>
    <submittedName>
        <fullName evidence="1">Uncharacterized protein</fullName>
    </submittedName>
</protein>
<dbReference type="AlphaFoldDB" id="X0WRR6"/>